<evidence type="ECO:0000313" key="4">
    <source>
        <dbReference type="Proteomes" id="UP000318186"/>
    </source>
</evidence>
<name>A0A561V3Q6_9ACTN</name>
<evidence type="ECO:0000313" key="3">
    <source>
        <dbReference type="EMBL" id="TWG06249.1"/>
    </source>
</evidence>
<sequence>MADHPERFDSLAHAREWFDAFTAYYNHEHRHSGIGRHTPASVHFGTAEEVRDQRAVTLAEAYARHPERFGRRPRPPEIPPKAWINDPAKRRESAPQTS</sequence>
<evidence type="ECO:0000259" key="2">
    <source>
        <dbReference type="Pfam" id="PF13683"/>
    </source>
</evidence>
<feature type="compositionally biased region" description="Basic and acidic residues" evidence="1">
    <location>
        <begin position="87"/>
        <end position="98"/>
    </location>
</feature>
<dbReference type="InterPro" id="IPR001584">
    <property type="entry name" value="Integrase_cat-core"/>
</dbReference>
<accession>A0A561V3Q6</accession>
<dbReference type="RefSeq" id="WP_167523611.1">
    <property type="nucleotide sequence ID" value="NZ_VIWW01000001.1"/>
</dbReference>
<evidence type="ECO:0000256" key="1">
    <source>
        <dbReference type="SAM" id="MobiDB-lite"/>
    </source>
</evidence>
<dbReference type="AlphaFoldDB" id="A0A561V3Q6"/>
<dbReference type="EMBL" id="VIWW01000001">
    <property type="protein sequence ID" value="TWG06249.1"/>
    <property type="molecule type" value="Genomic_DNA"/>
</dbReference>
<gene>
    <name evidence="3" type="ORF">FHX80_114744</name>
</gene>
<dbReference type="Pfam" id="PF13683">
    <property type="entry name" value="rve_3"/>
    <property type="match status" value="1"/>
</dbReference>
<feature type="domain" description="Integrase catalytic" evidence="2">
    <location>
        <begin position="6"/>
        <end position="39"/>
    </location>
</feature>
<dbReference type="SUPFAM" id="SSF53098">
    <property type="entry name" value="Ribonuclease H-like"/>
    <property type="match status" value="1"/>
</dbReference>
<comment type="caution">
    <text evidence="3">The sequence shown here is derived from an EMBL/GenBank/DDBJ whole genome shotgun (WGS) entry which is preliminary data.</text>
</comment>
<dbReference type="Proteomes" id="UP000318186">
    <property type="component" value="Unassembled WGS sequence"/>
</dbReference>
<protein>
    <submittedName>
        <fullName evidence="3">Integrase-like protein</fullName>
    </submittedName>
</protein>
<dbReference type="InterPro" id="IPR012337">
    <property type="entry name" value="RNaseH-like_sf"/>
</dbReference>
<feature type="region of interest" description="Disordered" evidence="1">
    <location>
        <begin position="66"/>
        <end position="98"/>
    </location>
</feature>
<reference evidence="3 4" key="1">
    <citation type="submission" date="2019-06" db="EMBL/GenBank/DDBJ databases">
        <title>Sequencing the genomes of 1000 actinobacteria strains.</title>
        <authorList>
            <person name="Klenk H.-P."/>
        </authorList>
    </citation>
    <scope>NUCLEOTIDE SEQUENCE [LARGE SCALE GENOMIC DNA]</scope>
    <source>
        <strain evidence="3 4">DSM 42059</strain>
    </source>
</reference>
<dbReference type="GO" id="GO:0015074">
    <property type="term" value="P:DNA integration"/>
    <property type="evidence" value="ECO:0007669"/>
    <property type="project" value="InterPro"/>
</dbReference>
<organism evidence="3 4">
    <name type="scientific">Streptomyces brevispora</name>
    <dbReference type="NCBI Taxonomy" id="887462"/>
    <lineage>
        <taxon>Bacteria</taxon>
        <taxon>Bacillati</taxon>
        <taxon>Actinomycetota</taxon>
        <taxon>Actinomycetes</taxon>
        <taxon>Kitasatosporales</taxon>
        <taxon>Streptomycetaceae</taxon>
        <taxon>Streptomyces</taxon>
    </lineage>
</organism>
<proteinExistence type="predicted"/>